<evidence type="ECO:0000256" key="1">
    <source>
        <dbReference type="ARBA" id="ARBA00004123"/>
    </source>
</evidence>
<evidence type="ECO:0000259" key="10">
    <source>
        <dbReference type="PROSITE" id="PS51179"/>
    </source>
</evidence>
<sequence length="211" mass="23815">MIHTTWSAVDGQAVIPRAVTSPRRDDRDDVADDVDEGAGPPAATSRAGGGAEVELEQLEQFARNFKQRRIKLGHTQGDVGVAMGRIHGNAFSQTTISRFEALNLSYRNMARIRPLLEAWLLNMESPSGCVHRCSLPWRSLRRKRTSLDAAVRAQLEIHFLRNPKPSSHEVLSLSRSLCVERDVVRVWFCNRRQKQKRITGENLSTEDVEMD</sequence>
<organism evidence="11">
    <name type="scientific">Petromyzon marinus</name>
    <name type="common">Sea lamprey</name>
    <dbReference type="NCBI Taxonomy" id="7757"/>
    <lineage>
        <taxon>Eukaryota</taxon>
        <taxon>Metazoa</taxon>
        <taxon>Chordata</taxon>
        <taxon>Craniata</taxon>
        <taxon>Vertebrata</taxon>
        <taxon>Cyclostomata</taxon>
        <taxon>Hyperoartia</taxon>
        <taxon>Petromyzontiformes</taxon>
        <taxon>Petromyzontidae</taxon>
        <taxon>Petromyzon</taxon>
    </lineage>
</organism>
<comment type="subcellular location">
    <subcellularLocation>
        <location evidence="1 5 6">Nucleus</location>
    </subcellularLocation>
</comment>
<keyword evidence="3 5" id="KW-0371">Homeobox</keyword>
<dbReference type="PROSITE" id="PS51179">
    <property type="entry name" value="POU_3"/>
    <property type="match status" value="1"/>
</dbReference>
<reference evidence="11" key="1">
    <citation type="submission" date="2019-12" db="EMBL/GenBank/DDBJ databases">
        <authorList>
            <person name="Square T.A."/>
        </authorList>
    </citation>
    <scope>NUCLEOTIDE SEQUENCE</scope>
</reference>
<dbReference type="PROSITE" id="PS50071">
    <property type="entry name" value="HOMEOBOX_2"/>
    <property type="match status" value="1"/>
</dbReference>
<dbReference type="GO" id="GO:0000978">
    <property type="term" value="F:RNA polymerase II cis-regulatory region sequence-specific DNA binding"/>
    <property type="evidence" value="ECO:0007669"/>
    <property type="project" value="TreeGrafter"/>
</dbReference>
<dbReference type="SUPFAM" id="SSF46689">
    <property type="entry name" value="Homeodomain-like"/>
    <property type="match status" value="1"/>
</dbReference>
<name>A0A866WHX0_PETMA</name>
<dbReference type="Gene3D" id="1.10.10.60">
    <property type="entry name" value="Homeodomain-like"/>
    <property type="match status" value="1"/>
</dbReference>
<dbReference type="InterPro" id="IPR013847">
    <property type="entry name" value="POU"/>
</dbReference>
<evidence type="ECO:0000256" key="3">
    <source>
        <dbReference type="ARBA" id="ARBA00023155"/>
    </source>
</evidence>
<dbReference type="InterPro" id="IPR010982">
    <property type="entry name" value="Lambda_DNA-bd_dom_sf"/>
</dbReference>
<dbReference type="FunFam" id="1.10.260.40:FF:000001">
    <property type="entry name" value="POU domain protein"/>
    <property type="match status" value="1"/>
</dbReference>
<evidence type="ECO:0000256" key="5">
    <source>
        <dbReference type="PROSITE-ProRule" id="PRU00108"/>
    </source>
</evidence>
<keyword evidence="4 5" id="KW-0539">Nucleus</keyword>
<evidence type="ECO:0000256" key="6">
    <source>
        <dbReference type="RuleBase" id="RU000682"/>
    </source>
</evidence>
<evidence type="ECO:0000259" key="9">
    <source>
        <dbReference type="PROSITE" id="PS50071"/>
    </source>
</evidence>
<protein>
    <recommendedName>
        <fullName evidence="7">POU domain protein</fullName>
    </recommendedName>
</protein>
<dbReference type="SMART" id="SM00389">
    <property type="entry name" value="HOX"/>
    <property type="match status" value="1"/>
</dbReference>
<keyword evidence="2 5" id="KW-0238">DNA-binding</keyword>
<dbReference type="PRINTS" id="PR00028">
    <property type="entry name" value="POUDOMAIN"/>
</dbReference>
<dbReference type="InterPro" id="IPR000327">
    <property type="entry name" value="POU_dom"/>
</dbReference>
<gene>
    <name evidence="11" type="primary">pou2a</name>
</gene>
<dbReference type="SUPFAM" id="SSF47413">
    <property type="entry name" value="lambda repressor-like DNA-binding domains"/>
    <property type="match status" value="1"/>
</dbReference>
<proteinExistence type="evidence at transcript level"/>
<dbReference type="InterPro" id="IPR050255">
    <property type="entry name" value="POU_domain_TF"/>
</dbReference>
<feature type="domain" description="Homeobox" evidence="9">
    <location>
        <begin position="138"/>
        <end position="198"/>
    </location>
</feature>
<feature type="domain" description="POU-specific" evidence="10">
    <location>
        <begin position="50"/>
        <end position="124"/>
    </location>
</feature>
<evidence type="ECO:0000256" key="8">
    <source>
        <dbReference type="SAM" id="MobiDB-lite"/>
    </source>
</evidence>
<evidence type="ECO:0000313" key="11">
    <source>
        <dbReference type="EMBL" id="QOE83902.1"/>
    </source>
</evidence>
<dbReference type="GO" id="GO:0005634">
    <property type="term" value="C:nucleus"/>
    <property type="evidence" value="ECO:0007669"/>
    <property type="project" value="UniProtKB-SubCell"/>
</dbReference>
<dbReference type="EMBL" id="MN877652">
    <property type="protein sequence ID" value="QOE83902.1"/>
    <property type="molecule type" value="mRNA"/>
</dbReference>
<dbReference type="CDD" id="cd00086">
    <property type="entry name" value="homeodomain"/>
    <property type="match status" value="1"/>
</dbReference>
<evidence type="ECO:0000256" key="7">
    <source>
        <dbReference type="RuleBase" id="RU361194"/>
    </source>
</evidence>
<dbReference type="InterPro" id="IPR017970">
    <property type="entry name" value="Homeobox_CS"/>
</dbReference>
<dbReference type="PROSITE" id="PS00465">
    <property type="entry name" value="POU_2"/>
    <property type="match status" value="1"/>
</dbReference>
<dbReference type="InterPro" id="IPR009057">
    <property type="entry name" value="Homeodomain-like_sf"/>
</dbReference>
<dbReference type="GO" id="GO:0000981">
    <property type="term" value="F:DNA-binding transcription factor activity, RNA polymerase II-specific"/>
    <property type="evidence" value="ECO:0007669"/>
    <property type="project" value="InterPro"/>
</dbReference>
<keyword evidence="7" id="KW-0804">Transcription</keyword>
<dbReference type="Pfam" id="PF00157">
    <property type="entry name" value="Pou"/>
    <property type="match status" value="1"/>
</dbReference>
<dbReference type="InterPro" id="IPR001356">
    <property type="entry name" value="HD"/>
</dbReference>
<comment type="similarity">
    <text evidence="7">Belongs to the POU transcription factor family.</text>
</comment>
<evidence type="ECO:0000256" key="2">
    <source>
        <dbReference type="ARBA" id="ARBA00023125"/>
    </source>
</evidence>
<dbReference type="SMART" id="SM00352">
    <property type="entry name" value="POU"/>
    <property type="match status" value="1"/>
</dbReference>
<accession>A0A866WHX0</accession>
<feature type="DNA-binding region" description="Homeobox" evidence="5">
    <location>
        <begin position="140"/>
        <end position="199"/>
    </location>
</feature>
<dbReference type="PROSITE" id="PS00027">
    <property type="entry name" value="HOMEOBOX_1"/>
    <property type="match status" value="1"/>
</dbReference>
<dbReference type="PANTHER" id="PTHR11636:SF89">
    <property type="entry name" value="POU DOMAIN PROTEIN 2, ISOFORM B-RELATED"/>
    <property type="match status" value="1"/>
</dbReference>
<reference evidence="11" key="2">
    <citation type="journal article" date="2020" name="Proc. Natl. Acad. Sci. U.S.A.">
        <title>Evolution of vertebrate gill covers via shifts in an ancient Pou3f3 enhancer.</title>
        <authorList>
            <person name="Barske L."/>
            <person name="Fabian P."/>
            <person name="Hirschberger C."/>
            <person name="Jandzik D."/>
            <person name="Square T."/>
            <person name="Xu P."/>
            <person name="Nelson N."/>
            <person name="Yu H.V."/>
            <person name="Medeiros D.M."/>
            <person name="Gillis J.A."/>
            <person name="Crump J.G."/>
        </authorList>
    </citation>
    <scope>NUCLEOTIDE SEQUENCE</scope>
</reference>
<dbReference type="PANTHER" id="PTHR11636">
    <property type="entry name" value="POU DOMAIN"/>
    <property type="match status" value="1"/>
</dbReference>
<dbReference type="Pfam" id="PF00046">
    <property type="entry name" value="Homeodomain"/>
    <property type="match status" value="1"/>
</dbReference>
<feature type="region of interest" description="Disordered" evidence="8">
    <location>
        <begin position="20"/>
        <end position="50"/>
    </location>
</feature>
<evidence type="ECO:0000256" key="4">
    <source>
        <dbReference type="ARBA" id="ARBA00023242"/>
    </source>
</evidence>
<dbReference type="AlphaFoldDB" id="A0A866WHX0"/>
<dbReference type="Gene3D" id="1.10.260.40">
    <property type="entry name" value="lambda repressor-like DNA-binding domains"/>
    <property type="match status" value="1"/>
</dbReference>